<gene>
    <name evidence="1" type="ORF">FIT61_02710</name>
</gene>
<dbReference type="SUPFAM" id="SSF53448">
    <property type="entry name" value="Nucleotide-diphospho-sugar transferases"/>
    <property type="match status" value="1"/>
</dbReference>
<dbReference type="Gene3D" id="3.90.550.10">
    <property type="entry name" value="Spore Coat Polysaccharide Biosynthesis Protein SpsA, Chain A"/>
    <property type="match status" value="1"/>
</dbReference>
<organism evidence="1 2">
    <name type="scientific">Candidatus Methylopumilus rimovensis</name>
    <dbReference type="NCBI Taxonomy" id="2588535"/>
    <lineage>
        <taxon>Bacteria</taxon>
        <taxon>Pseudomonadati</taxon>
        <taxon>Pseudomonadota</taxon>
        <taxon>Betaproteobacteria</taxon>
        <taxon>Nitrosomonadales</taxon>
        <taxon>Methylophilaceae</taxon>
        <taxon>Candidatus Methylopumilus</taxon>
    </lineage>
</organism>
<dbReference type="CDD" id="cd02513">
    <property type="entry name" value="CMP-NeuAc_Synthase"/>
    <property type="match status" value="1"/>
</dbReference>
<dbReference type="RefSeq" id="WP_139883077.1">
    <property type="nucleotide sequence ID" value="NZ_CP040986.1"/>
</dbReference>
<dbReference type="InterPro" id="IPR029044">
    <property type="entry name" value="Nucleotide-diphossugar_trans"/>
</dbReference>
<keyword evidence="2" id="KW-1185">Reference proteome</keyword>
<accession>A0AAE6FT01</accession>
<dbReference type="AlphaFoldDB" id="A0AAE6FT01"/>
<proteinExistence type="predicted"/>
<dbReference type="PANTHER" id="PTHR21485">
    <property type="entry name" value="HAD SUPERFAMILY MEMBERS CMAS AND KDSC"/>
    <property type="match status" value="1"/>
</dbReference>
<dbReference type="EMBL" id="CP040986">
    <property type="protein sequence ID" value="QDD13372.1"/>
    <property type="molecule type" value="Genomic_DNA"/>
</dbReference>
<dbReference type="PANTHER" id="PTHR21485:SF6">
    <property type="entry name" value="N-ACYLNEURAMINATE CYTIDYLYLTRANSFERASE-RELATED"/>
    <property type="match status" value="1"/>
</dbReference>
<evidence type="ECO:0000313" key="1">
    <source>
        <dbReference type="EMBL" id="QDD13372.1"/>
    </source>
</evidence>
<protein>
    <submittedName>
        <fullName evidence="1">Acylneuraminate cytidylyltransferase family protein</fullName>
    </submittedName>
</protein>
<sequence length="229" mass="25689">MKILAIIPARSGSKRLPGKNVKILKGKPLIEWSIDAIKDIDEICDILISTDDPIAAEISHNSGVLVPWLRPAELADDLSSSADVALHALNWYENNNCEVDGVLLLQPTSPFRHKETIIKGINLFKQNKQCSIVGFSPAQSHPWLCFKINGLIMDSFFAENSKKLRSQDLPPAFVVNGSFYLISPENLRITNSFYASQIIPLISDRPEEAIDIDSEWDWRLAEFIADEFL</sequence>
<keyword evidence="1" id="KW-0548">Nucleotidyltransferase</keyword>
<keyword evidence="1" id="KW-0808">Transferase</keyword>
<dbReference type="InterPro" id="IPR050793">
    <property type="entry name" value="CMP-NeuNAc_synthase"/>
</dbReference>
<reference evidence="1 2" key="1">
    <citation type="journal article" date="2019" name="ISME J.">
        <title>Evolution in action: habitat transition from sediment to the pelagial leads to genome streamlining in Methylophilaceae.</title>
        <authorList>
            <person name="Salcher M."/>
            <person name="Schaefle D."/>
            <person name="Kaspar M."/>
            <person name="Neuenschwander S.M."/>
            <person name="Ghai R."/>
        </authorList>
    </citation>
    <scope>NUCLEOTIDE SEQUENCE [LARGE SCALE GENOMIC DNA]</scope>
    <source>
        <strain evidence="1 2">MMS-RI-1</strain>
    </source>
</reference>
<dbReference type="Proteomes" id="UP000312102">
    <property type="component" value="Chromosome"/>
</dbReference>
<dbReference type="Pfam" id="PF02348">
    <property type="entry name" value="CTP_transf_3"/>
    <property type="match status" value="1"/>
</dbReference>
<dbReference type="KEGG" id="mrk:FIT61_02710"/>
<name>A0AAE6FT01_9PROT</name>
<dbReference type="GO" id="GO:0008781">
    <property type="term" value="F:N-acylneuraminate cytidylyltransferase activity"/>
    <property type="evidence" value="ECO:0007669"/>
    <property type="project" value="TreeGrafter"/>
</dbReference>
<evidence type="ECO:0000313" key="2">
    <source>
        <dbReference type="Proteomes" id="UP000312102"/>
    </source>
</evidence>
<dbReference type="InterPro" id="IPR003329">
    <property type="entry name" value="Cytidylyl_trans"/>
</dbReference>